<dbReference type="InterPro" id="IPR009003">
    <property type="entry name" value="Peptidase_S1_PA"/>
</dbReference>
<gene>
    <name evidence="1" type="ORF">VE01_04047</name>
</gene>
<dbReference type="AlphaFoldDB" id="A0A1B8GQD7"/>
<dbReference type="Gene3D" id="2.40.10.10">
    <property type="entry name" value="Trypsin-like serine proteases"/>
    <property type="match status" value="1"/>
</dbReference>
<protein>
    <recommendedName>
        <fullName evidence="3">Peptidase S1 domain-containing protein</fullName>
    </recommendedName>
</protein>
<keyword evidence="2" id="KW-1185">Reference proteome</keyword>
<organism evidence="1 2">
    <name type="scientific">Pseudogymnoascus verrucosus</name>
    <dbReference type="NCBI Taxonomy" id="342668"/>
    <lineage>
        <taxon>Eukaryota</taxon>
        <taxon>Fungi</taxon>
        <taxon>Dikarya</taxon>
        <taxon>Ascomycota</taxon>
        <taxon>Pezizomycotina</taxon>
        <taxon>Leotiomycetes</taxon>
        <taxon>Thelebolales</taxon>
        <taxon>Thelebolaceae</taxon>
        <taxon>Pseudogymnoascus</taxon>
    </lineage>
</organism>
<proteinExistence type="predicted"/>
<dbReference type="STRING" id="342668.A0A1B8GQD7"/>
<name>A0A1B8GQD7_9PEZI</name>
<evidence type="ECO:0000313" key="1">
    <source>
        <dbReference type="EMBL" id="OBT98034.2"/>
    </source>
</evidence>
<reference evidence="1 2" key="1">
    <citation type="submission" date="2016-03" db="EMBL/GenBank/DDBJ databases">
        <title>Comparative genomics of Pseudogymnoascus destructans, the fungus causing white-nose syndrome of bats.</title>
        <authorList>
            <person name="Palmer J.M."/>
            <person name="Drees K.P."/>
            <person name="Foster J.T."/>
            <person name="Lindner D.L."/>
        </authorList>
    </citation>
    <scope>NUCLEOTIDE SEQUENCE [LARGE SCALE GENOMIC DNA]</scope>
    <source>
        <strain evidence="1 2">UAMH 10579</strain>
    </source>
</reference>
<dbReference type="RefSeq" id="XP_018131767.2">
    <property type="nucleotide sequence ID" value="XM_018273524.2"/>
</dbReference>
<dbReference type="InterPro" id="IPR043504">
    <property type="entry name" value="Peptidase_S1_PA_chymotrypsin"/>
</dbReference>
<reference evidence="2" key="2">
    <citation type="journal article" date="2018" name="Nat. Commun.">
        <title>Extreme sensitivity to ultraviolet light in the fungal pathogen causing white-nose syndrome of bats.</title>
        <authorList>
            <person name="Palmer J.M."/>
            <person name="Drees K.P."/>
            <person name="Foster J.T."/>
            <person name="Lindner D.L."/>
        </authorList>
    </citation>
    <scope>NUCLEOTIDE SEQUENCE [LARGE SCALE GENOMIC DNA]</scope>
    <source>
        <strain evidence="2">UAMH 10579</strain>
    </source>
</reference>
<evidence type="ECO:0000313" key="2">
    <source>
        <dbReference type="Proteomes" id="UP000091956"/>
    </source>
</evidence>
<dbReference type="SUPFAM" id="SSF50494">
    <property type="entry name" value="Trypsin-like serine proteases"/>
    <property type="match status" value="1"/>
</dbReference>
<accession>A0A1B8GQD7</accession>
<dbReference type="EMBL" id="KV460219">
    <property type="protein sequence ID" value="OBT98034.2"/>
    <property type="molecule type" value="Genomic_DNA"/>
</dbReference>
<sequence length="176" mass="19935">MDVEFRDDRRLIGSHKRRLSYICTMDAASEVLPVTTKEGIVQFTGSIDHEKNRTLGVIKHRRSTGWTCGTLNELRSDCRHVLPGQLDLIRTEWCVFKLPRVEYFSSKGDSGAAVIDFGGKIVGMVHRSSAKSELYRAEMTYVTPMDWIIEDIKATMGTDDVILEEYIWDGEGETGN</sequence>
<evidence type="ECO:0008006" key="3">
    <source>
        <dbReference type="Google" id="ProtNLM"/>
    </source>
</evidence>
<dbReference type="Proteomes" id="UP000091956">
    <property type="component" value="Unassembled WGS sequence"/>
</dbReference>
<dbReference type="GeneID" id="28837433"/>